<evidence type="ECO:0000259" key="2">
    <source>
        <dbReference type="Pfam" id="PF20091"/>
    </source>
</evidence>
<dbReference type="InterPro" id="IPR045394">
    <property type="entry name" value="Abhydrolase_dom"/>
</dbReference>
<feature type="chain" id="PRO_5045212587" evidence="1">
    <location>
        <begin position="27"/>
        <end position="638"/>
    </location>
</feature>
<feature type="domain" description="Alpha/beta hydrolase" evidence="2">
    <location>
        <begin position="214"/>
        <end position="629"/>
    </location>
</feature>
<gene>
    <name evidence="3" type="ORF">QC815_05155</name>
</gene>
<evidence type="ECO:0000256" key="1">
    <source>
        <dbReference type="SAM" id="SignalP"/>
    </source>
</evidence>
<dbReference type="EMBL" id="JARWAI010000003">
    <property type="protein sequence ID" value="MDR5874306.1"/>
    <property type="molecule type" value="Genomic_DNA"/>
</dbReference>
<proteinExistence type="predicted"/>
<protein>
    <submittedName>
        <fullName evidence="3">Alpha/beta hydrolase domain-containing protein</fullName>
    </submittedName>
</protein>
<name>A0ABU1G9Y3_9GAMM</name>
<dbReference type="Proteomes" id="UP001269267">
    <property type="component" value="Unassembled WGS sequence"/>
</dbReference>
<keyword evidence="1" id="KW-0732">Signal</keyword>
<dbReference type="GO" id="GO:0016787">
    <property type="term" value="F:hydrolase activity"/>
    <property type="evidence" value="ECO:0007669"/>
    <property type="project" value="UniProtKB-KW"/>
</dbReference>
<reference evidence="3 4" key="1">
    <citation type="submission" date="2023-04" db="EMBL/GenBank/DDBJ databases">
        <title>A long-awaited taxogenomic arrangement of the family Halomonadaceae.</title>
        <authorList>
            <person name="De La Haba R."/>
            <person name="Chuvochina M."/>
            <person name="Wittouck S."/>
            <person name="Arahal D.R."/>
            <person name="Sanchez-Porro C."/>
            <person name="Hugenholtz P."/>
            <person name="Ventosa A."/>
        </authorList>
    </citation>
    <scope>NUCLEOTIDE SEQUENCE [LARGE SCALE GENOMIC DNA]</scope>
    <source>
        <strain evidence="3 4">DSM 18042</strain>
    </source>
</reference>
<sequence>MNIITRRCLASAAMAGVLGWSVSAQASVTAFDVQAVTEAYPEHGDSRVAGYEKIEAVAYFAVNPDSPRASKVVDIDRVPVNEQGEVVFSTDVVILRPKAQGTGMLMYDIPNRGRNLMFPLMNLSAPDEAFSVQDPGDGFLMRQGDTMVWSGWQTHLGDKRIALKLPVADGVAGMSREEFIFDNHEPVSVATLSYPAANQQREAASLTVRPTPDAPRQVLEGLSFRYLDDTHIEIVRPESMDGGAIYEFIYPARDAEPSGLGMLATSDLVSFLRGSPGHDVPSPLDDIAHTMALGISQSGRFLRDLIYQGYNADASGNRVFDGAMVHIAGSRKTFTNYRFAQPGRFSRQHEDHDAPGDQFPFSYVETEDPYSGRRDSILAACRQTETCPRLMHTDTSAEFWQARASLVSTSPQGQPLRMPDDVRLYFFSGAPHFNAWGAQSTTNDICQYPTNPLSVAPSMRALIRAMQAWVMNDQPPPASHYPGLAGDDTLVAPGALDLPAFYEEVPEPPINTLLARRHDVLPPSSGGSAYSLSVPRVDEDGIDLGGIRQPYVAAPLGSYLGWNLRDEGYAKGQLCNLAGSFIAFGNDTPRDPRTPVRERYPTAQAYREALNTSIEGLVEEGLMLDADRSWVLEQAPRW</sequence>
<evidence type="ECO:0000313" key="4">
    <source>
        <dbReference type="Proteomes" id="UP001269267"/>
    </source>
</evidence>
<comment type="caution">
    <text evidence="3">The sequence shown here is derived from an EMBL/GenBank/DDBJ whole genome shotgun (WGS) entry which is preliminary data.</text>
</comment>
<organism evidence="3 4">
    <name type="scientific">Vreelandella gomseomensis</name>
    <dbReference type="NCBI Taxonomy" id="370766"/>
    <lineage>
        <taxon>Bacteria</taxon>
        <taxon>Pseudomonadati</taxon>
        <taxon>Pseudomonadota</taxon>
        <taxon>Gammaproteobacteria</taxon>
        <taxon>Oceanospirillales</taxon>
        <taxon>Halomonadaceae</taxon>
        <taxon>Vreelandella</taxon>
    </lineage>
</organism>
<keyword evidence="4" id="KW-1185">Reference proteome</keyword>
<feature type="signal peptide" evidence="1">
    <location>
        <begin position="1"/>
        <end position="26"/>
    </location>
</feature>
<keyword evidence="3" id="KW-0378">Hydrolase</keyword>
<evidence type="ECO:0000313" key="3">
    <source>
        <dbReference type="EMBL" id="MDR5874306.1"/>
    </source>
</evidence>
<dbReference type="RefSeq" id="WP_309767303.1">
    <property type="nucleotide sequence ID" value="NZ_JARWAI010000003.1"/>
</dbReference>
<accession>A0ABU1G9Y3</accession>
<dbReference type="Pfam" id="PF20091">
    <property type="entry name" value="Abhydrolase_10"/>
    <property type="match status" value="1"/>
</dbReference>